<dbReference type="PROSITE" id="PS00141">
    <property type="entry name" value="ASP_PROTEASE"/>
    <property type="match status" value="1"/>
</dbReference>
<dbReference type="SUPFAM" id="SSF50630">
    <property type="entry name" value="Acid proteases"/>
    <property type="match status" value="1"/>
</dbReference>
<dbReference type="InterPro" id="IPR001969">
    <property type="entry name" value="Aspartic_peptidase_AS"/>
</dbReference>
<evidence type="ECO:0008006" key="4">
    <source>
        <dbReference type="Google" id="ProtNLM"/>
    </source>
</evidence>
<evidence type="ECO:0000313" key="3">
    <source>
        <dbReference type="Proteomes" id="UP001162164"/>
    </source>
</evidence>
<organism evidence="2 3">
    <name type="scientific">Molorchus minor</name>
    <dbReference type="NCBI Taxonomy" id="1323400"/>
    <lineage>
        <taxon>Eukaryota</taxon>
        <taxon>Metazoa</taxon>
        <taxon>Ecdysozoa</taxon>
        <taxon>Arthropoda</taxon>
        <taxon>Hexapoda</taxon>
        <taxon>Insecta</taxon>
        <taxon>Pterygota</taxon>
        <taxon>Neoptera</taxon>
        <taxon>Endopterygota</taxon>
        <taxon>Coleoptera</taxon>
        <taxon>Polyphaga</taxon>
        <taxon>Cucujiformia</taxon>
        <taxon>Chrysomeloidea</taxon>
        <taxon>Cerambycidae</taxon>
        <taxon>Lamiinae</taxon>
        <taxon>Monochamini</taxon>
        <taxon>Molorchus</taxon>
    </lineage>
</organism>
<dbReference type="EMBL" id="JAPWTJ010001730">
    <property type="protein sequence ID" value="KAJ8969775.1"/>
    <property type="molecule type" value="Genomic_DNA"/>
</dbReference>
<evidence type="ECO:0000313" key="2">
    <source>
        <dbReference type="EMBL" id="KAJ8969775.1"/>
    </source>
</evidence>
<keyword evidence="3" id="KW-1185">Reference proteome</keyword>
<name>A0ABQ9IZM9_9CUCU</name>
<dbReference type="InterPro" id="IPR021109">
    <property type="entry name" value="Peptidase_aspartic_dom_sf"/>
</dbReference>
<proteinExistence type="predicted"/>
<dbReference type="Gene3D" id="2.40.70.10">
    <property type="entry name" value="Acid Proteases"/>
    <property type="match status" value="1"/>
</dbReference>
<reference evidence="2" key="1">
    <citation type="journal article" date="2023" name="Insect Mol. Biol.">
        <title>Genome sequencing provides insights into the evolution of gene families encoding plant cell wall-degrading enzymes in longhorned beetles.</title>
        <authorList>
            <person name="Shin N.R."/>
            <person name="Okamura Y."/>
            <person name="Kirsch R."/>
            <person name="Pauchet Y."/>
        </authorList>
    </citation>
    <scope>NUCLEOTIDE SEQUENCE</scope>
    <source>
        <strain evidence="2">MMC_N1</strain>
    </source>
</reference>
<dbReference type="Proteomes" id="UP001162164">
    <property type="component" value="Unassembled WGS sequence"/>
</dbReference>
<protein>
    <recommendedName>
        <fullName evidence="4">Peptidase A2 domain-containing protein</fullName>
    </recommendedName>
</protein>
<gene>
    <name evidence="2" type="ORF">NQ317_001936</name>
</gene>
<evidence type="ECO:0000256" key="1">
    <source>
        <dbReference type="SAM" id="MobiDB-lite"/>
    </source>
</evidence>
<feature type="region of interest" description="Disordered" evidence="1">
    <location>
        <begin position="238"/>
        <end position="261"/>
    </location>
</feature>
<sequence>MARMTSASTTGISPIFVKKPNDSRPHMYVKILNNSVLALLDTGSNATIFGSSGVDLLRKLNIPIQHDQNLHVTTADGKVQEVLGYVAQAIRLAKHDVTGYSPAFLTFGRNIPLTGDYYGQVSENANNVVTISEKNQLIEDLQELPKFHEDIRTKLKDAYIRNANQYNLRKRNLSFKIGDRVWKRNYTLSSKANDYSAKLSAKYIPCVVVKVMSNLVYKLKDTNGVDLGNWHVKDLKPDHRNLDSDDESGPASSSDSDNHDI</sequence>
<comment type="caution">
    <text evidence="2">The sequence shown here is derived from an EMBL/GenBank/DDBJ whole genome shotgun (WGS) entry which is preliminary data.</text>
</comment>
<accession>A0ABQ9IZM9</accession>